<comment type="caution">
    <text evidence="3">The sequence shown here is derived from an EMBL/GenBank/DDBJ whole genome shotgun (WGS) entry which is preliminary data.</text>
</comment>
<dbReference type="GO" id="GO:0005524">
    <property type="term" value="F:ATP binding"/>
    <property type="evidence" value="ECO:0007669"/>
    <property type="project" value="InterPro"/>
</dbReference>
<dbReference type="VEuPathDB" id="GiardiaDB:GMRT_14433"/>
<dbReference type="SUPFAM" id="SSF56112">
    <property type="entry name" value="Protein kinase-like (PK-like)"/>
    <property type="match status" value="1"/>
</dbReference>
<dbReference type="InterPro" id="IPR011009">
    <property type="entry name" value="Kinase-like_dom_sf"/>
</dbReference>
<feature type="region of interest" description="Disordered" evidence="1">
    <location>
        <begin position="352"/>
        <end position="372"/>
    </location>
</feature>
<evidence type="ECO:0000259" key="2">
    <source>
        <dbReference type="PROSITE" id="PS50011"/>
    </source>
</evidence>
<keyword evidence="4" id="KW-1185">Reference proteome</keyword>
<dbReference type="AlphaFoldDB" id="A0A4Z1SRJ4"/>
<organism evidence="3 4">
    <name type="scientific">Giardia muris</name>
    <dbReference type="NCBI Taxonomy" id="5742"/>
    <lineage>
        <taxon>Eukaryota</taxon>
        <taxon>Metamonada</taxon>
        <taxon>Diplomonadida</taxon>
        <taxon>Hexamitidae</taxon>
        <taxon>Giardiinae</taxon>
        <taxon>Giardia</taxon>
    </lineage>
</organism>
<dbReference type="EMBL" id="VDLU01000003">
    <property type="protein sequence ID" value="TNJ27595.1"/>
    <property type="molecule type" value="Genomic_DNA"/>
</dbReference>
<evidence type="ECO:0000256" key="1">
    <source>
        <dbReference type="SAM" id="MobiDB-lite"/>
    </source>
</evidence>
<gene>
    <name evidence="3" type="ORF">GMRT_14433</name>
</gene>
<proteinExistence type="predicted"/>
<dbReference type="OrthoDB" id="10252599at2759"/>
<dbReference type="InterPro" id="IPR000719">
    <property type="entry name" value="Prot_kinase_dom"/>
</dbReference>
<evidence type="ECO:0000313" key="4">
    <source>
        <dbReference type="Proteomes" id="UP000315496"/>
    </source>
</evidence>
<feature type="domain" description="Protein kinase" evidence="2">
    <location>
        <begin position="1"/>
        <end position="317"/>
    </location>
</feature>
<accession>A0A4Z1SRJ4</accession>
<dbReference type="Gene3D" id="1.10.510.10">
    <property type="entry name" value="Transferase(Phosphotransferase) domain 1"/>
    <property type="match status" value="1"/>
</dbReference>
<dbReference type="PROSITE" id="PS50011">
    <property type="entry name" value="PROTEIN_KINASE_DOM"/>
    <property type="match status" value="1"/>
</dbReference>
<dbReference type="GO" id="GO:0004672">
    <property type="term" value="F:protein kinase activity"/>
    <property type="evidence" value="ECO:0007669"/>
    <property type="project" value="InterPro"/>
</dbReference>
<name>A0A4Z1SRJ4_GIAMU</name>
<protein>
    <recommendedName>
        <fullName evidence="2">Protein kinase domain-containing protein</fullName>
    </recommendedName>
</protein>
<dbReference type="Proteomes" id="UP000315496">
    <property type="component" value="Chromosome 3"/>
</dbReference>
<sequence length="666" mass="73255">MKTRPPSVALRFFDDPIVLSPEVISGRAAENGCPAYGVCLPASPGLEDDAARLTHLIAGGIVHATAFYRLRNGSGAIRYYLLIIPRATADCMTLADLYLRSDGSPLSTDPSRLVGIASQLLGLLEACHQLGLVHGALDPANLYYSIQEGQVLLGPTRPFARPLEEIRRRTMLVEACDSCEVSETDVVQPPEVFLLDGRDVTNTTAGDIWMAGMTLVLISFGPTVLGRFTTRKNYSVDLVTFLIDLVGVPRRPGSLPLEKTAEARLVEAFKDVTPLLPAKYFPRRLNACLLALLEYAPERRPGAGLALEILGDVPPHFRTSRGPRALSPPTALLQRFAGRRLSLDVVRGPSEEESECLYGERDRQSSQSPASTERLNALRLLLDDPTYKLHRKRRTRPRSSPAEVHRASDVHLLARAAFKTDEEDPPLTKEEIAQVLLRHGRSEEEPQFAELRPVRSILSPRAHKVERCAVSQRLKEEETKLQSYSGLTDPLLTSFDGPVLARSHYQVVDMAIDRHDRRRRQLEQLGRTEQADQVEAQAQVCTVVLHRLSTPYKASLTIDAAVELRLRGRGDETLATGGQAGVRIPEPLEPNLSVPVQLHVRVYASPGVSNTSYGVFVGRLLLALRMRGGTCSALAFPLELDRNVGPRGPEWLASTNEVAAALVEIV</sequence>
<evidence type="ECO:0000313" key="3">
    <source>
        <dbReference type="EMBL" id="TNJ27595.1"/>
    </source>
</evidence>
<reference evidence="3 4" key="1">
    <citation type="submission" date="2019-05" db="EMBL/GenBank/DDBJ databases">
        <title>The compact genome of Giardia muris reveals important steps in the evolution of intestinal protozoan parasites.</title>
        <authorList>
            <person name="Xu F."/>
            <person name="Jimenez-Gonzalez A."/>
            <person name="Einarsson E."/>
            <person name="Astvaldsson A."/>
            <person name="Peirasmaki D."/>
            <person name="Eckmann L."/>
            <person name="Andersson J.O."/>
            <person name="Svard S.G."/>
            <person name="Jerlstrom-Hultqvist J."/>
        </authorList>
    </citation>
    <scope>NUCLEOTIDE SEQUENCE [LARGE SCALE GENOMIC DNA]</scope>
    <source>
        <strain evidence="3 4">Roberts-Thomson</strain>
    </source>
</reference>